<evidence type="ECO:0000313" key="5">
    <source>
        <dbReference type="Proteomes" id="UP001652661"/>
    </source>
</evidence>
<accession>A0A6P4J7C0</accession>
<feature type="transmembrane region" description="Helical" evidence="2">
    <location>
        <begin position="489"/>
        <end position="509"/>
    </location>
</feature>
<dbReference type="InterPro" id="IPR002656">
    <property type="entry name" value="Acyl_transf_3_dom"/>
</dbReference>
<dbReference type="Proteomes" id="UP001652661">
    <property type="component" value="Chromosome 3R"/>
</dbReference>
<keyword evidence="2" id="KW-0472">Membrane</keyword>
<feature type="region of interest" description="Disordered" evidence="1">
    <location>
        <begin position="676"/>
        <end position="705"/>
    </location>
</feature>
<evidence type="ECO:0000256" key="2">
    <source>
        <dbReference type="SAM" id="Phobius"/>
    </source>
</evidence>
<feature type="transmembrane region" description="Helical" evidence="2">
    <location>
        <begin position="632"/>
        <end position="654"/>
    </location>
</feature>
<feature type="transmembrane region" description="Helical" evidence="2">
    <location>
        <begin position="422"/>
        <end position="442"/>
    </location>
</feature>
<keyword evidence="2" id="KW-1133">Transmembrane helix</keyword>
<dbReference type="GeneID" id="108080895"/>
<keyword evidence="3" id="KW-0732">Signal</keyword>
<keyword evidence="2" id="KW-0812">Transmembrane</keyword>
<feature type="transmembrane region" description="Helical" evidence="2">
    <location>
        <begin position="211"/>
        <end position="232"/>
    </location>
</feature>
<proteinExistence type="predicted"/>
<feature type="chain" id="PRO_5028110386" evidence="3">
    <location>
        <begin position="28"/>
        <end position="705"/>
    </location>
</feature>
<dbReference type="SMART" id="SM00703">
    <property type="entry name" value="NRF"/>
    <property type="match status" value="1"/>
</dbReference>
<gene>
    <name evidence="6" type="primary">LOC108080895</name>
</gene>
<protein>
    <submittedName>
        <fullName evidence="6">Nose resistant to fluoxetine protein 6-like</fullName>
    </submittedName>
</protein>
<reference evidence="6" key="1">
    <citation type="submission" date="2025-08" db="UniProtKB">
        <authorList>
            <consortium name="RefSeq"/>
        </authorList>
    </citation>
    <scope>IDENTIFICATION</scope>
    <source>
        <strain evidence="6">14028-0561.14</strain>
        <tissue evidence="6">Whole fly</tissue>
    </source>
</reference>
<feature type="transmembrane region" description="Helical" evidence="2">
    <location>
        <begin position="361"/>
        <end position="378"/>
    </location>
</feature>
<sequence>MAATVWVLSWELLCGLALISAAQLTDADVLHDFQSVRQPGLVGLEFVKLLKDRPINASDIIGPKVPTQEDLLCLSDMTQFLTALKTGEYWALKMIDAWGAIPSGLLTGNSYDLGNFDECVNVRKEISAARTIRGKYCFLSAPLGKALGVDDSLSGFFSIKTATCFPASCSAAHLNTLVGQVMNQLVNSSITVMSISESSCQTSESESWDGLTIFTVAFLSLMGFIVGLITLYDFFLCENQDKPPVLVTVFSARANSRSLFRVVENNRNPNVIECLHGIRCMSLFWVVFSHEYKFTVIAANINEFQLIKWLELPFTSFIAHGFFSVDSFFFLGGLLVSLIALRSMEKTNGKLNVPMMYLYRLFRIFPLLAVAILVYTKLMTVVTDGPLLQDGYSGKAACESGWYWTLLFLNNYKNEECLSHTWYLSVDMQMFILSPIMLIALYKWGKKATAGIFVLIVLLSGCLFATMMVNNYSMLMKTFSQEAMNKMYSATHTHATPWLIGFLFGYFLYLTRGRVFHLKRVSVWSGWILCLAMIFTSIFALYPAAQSSAPPLSTLAESFYYTLTRVGWPLALCWVVFACMQGYGGLANSFLSSPLWQPLSRLSYSVYMWHKFIQEINTRSARTNSYFSDYQVMLKFWSTLGVTLLLSYMMYLLIEAPFGGLPYFLRRPKAKTVSQVKPDLDKADKNQKDDSMISQQSVAETITSD</sequence>
<dbReference type="AlphaFoldDB" id="A0A6P4J7C0"/>
<feature type="compositionally biased region" description="Basic and acidic residues" evidence="1">
    <location>
        <begin position="678"/>
        <end position="691"/>
    </location>
</feature>
<dbReference type="RefSeq" id="XP_017031286.1">
    <property type="nucleotide sequence ID" value="XM_017175797.2"/>
</dbReference>
<evidence type="ECO:0000256" key="3">
    <source>
        <dbReference type="SAM" id="SignalP"/>
    </source>
</evidence>
<dbReference type="Pfam" id="PF20146">
    <property type="entry name" value="NRF"/>
    <property type="match status" value="1"/>
</dbReference>
<keyword evidence="5" id="KW-1185">Reference proteome</keyword>
<dbReference type="GO" id="GO:0016747">
    <property type="term" value="F:acyltransferase activity, transferring groups other than amino-acyl groups"/>
    <property type="evidence" value="ECO:0007669"/>
    <property type="project" value="InterPro"/>
</dbReference>
<feature type="domain" description="Nose resistant-to-fluoxetine protein N-terminal" evidence="4">
    <location>
        <begin position="70"/>
        <end position="202"/>
    </location>
</feature>
<evidence type="ECO:0000259" key="4">
    <source>
        <dbReference type="SMART" id="SM00703"/>
    </source>
</evidence>
<organism evidence="5 6">
    <name type="scientific">Drosophila kikkawai</name>
    <name type="common">Fruit fly</name>
    <dbReference type="NCBI Taxonomy" id="30033"/>
    <lineage>
        <taxon>Eukaryota</taxon>
        <taxon>Metazoa</taxon>
        <taxon>Ecdysozoa</taxon>
        <taxon>Arthropoda</taxon>
        <taxon>Hexapoda</taxon>
        <taxon>Insecta</taxon>
        <taxon>Pterygota</taxon>
        <taxon>Neoptera</taxon>
        <taxon>Endopterygota</taxon>
        <taxon>Diptera</taxon>
        <taxon>Brachycera</taxon>
        <taxon>Muscomorpha</taxon>
        <taxon>Ephydroidea</taxon>
        <taxon>Drosophilidae</taxon>
        <taxon>Drosophila</taxon>
        <taxon>Sophophora</taxon>
    </lineage>
</organism>
<dbReference type="Pfam" id="PF01757">
    <property type="entry name" value="Acyl_transf_3"/>
    <property type="match status" value="1"/>
</dbReference>
<name>A0A6P4J7C0_DROKI</name>
<feature type="transmembrane region" description="Helical" evidence="2">
    <location>
        <begin position="321"/>
        <end position="341"/>
    </location>
</feature>
<feature type="transmembrane region" description="Helical" evidence="2">
    <location>
        <begin position="565"/>
        <end position="591"/>
    </location>
</feature>
<dbReference type="OrthoDB" id="118951at2759"/>
<evidence type="ECO:0000256" key="1">
    <source>
        <dbReference type="SAM" id="MobiDB-lite"/>
    </source>
</evidence>
<dbReference type="PANTHER" id="PTHR11161:SF0">
    <property type="entry name" value="O-ACYLTRANSFERASE LIKE PROTEIN"/>
    <property type="match status" value="1"/>
</dbReference>
<dbReference type="InterPro" id="IPR052728">
    <property type="entry name" value="O2_lipid_transport_reg"/>
</dbReference>
<dbReference type="InterPro" id="IPR006621">
    <property type="entry name" value="Nose-resist-to-fluoxetine_N"/>
</dbReference>
<dbReference type="PANTHER" id="PTHR11161">
    <property type="entry name" value="O-ACYLTRANSFERASE"/>
    <property type="match status" value="1"/>
</dbReference>
<feature type="transmembrane region" description="Helical" evidence="2">
    <location>
        <begin position="449"/>
        <end position="469"/>
    </location>
</feature>
<evidence type="ECO:0000313" key="6">
    <source>
        <dbReference type="RefSeq" id="XP_017031286.1"/>
    </source>
</evidence>
<feature type="signal peptide" evidence="3">
    <location>
        <begin position="1"/>
        <end position="27"/>
    </location>
</feature>
<feature type="compositionally biased region" description="Polar residues" evidence="1">
    <location>
        <begin position="692"/>
        <end position="705"/>
    </location>
</feature>
<feature type="transmembrane region" description="Helical" evidence="2">
    <location>
        <begin position="521"/>
        <end position="545"/>
    </location>
</feature>